<proteinExistence type="predicted"/>
<organism evidence="4 5">
    <name type="scientific">Ceratodon purpureus</name>
    <name type="common">Fire moss</name>
    <name type="synonym">Dicranum purpureum</name>
    <dbReference type="NCBI Taxonomy" id="3225"/>
    <lineage>
        <taxon>Eukaryota</taxon>
        <taxon>Viridiplantae</taxon>
        <taxon>Streptophyta</taxon>
        <taxon>Embryophyta</taxon>
        <taxon>Bryophyta</taxon>
        <taxon>Bryophytina</taxon>
        <taxon>Bryopsida</taxon>
        <taxon>Dicranidae</taxon>
        <taxon>Pseudoditrichales</taxon>
        <taxon>Ditrichaceae</taxon>
        <taxon>Ceratodon</taxon>
    </lineage>
</organism>
<reference evidence="4" key="1">
    <citation type="submission" date="2020-06" db="EMBL/GenBank/DDBJ databases">
        <title>WGS assembly of Ceratodon purpureus strain R40.</title>
        <authorList>
            <person name="Carey S.B."/>
            <person name="Jenkins J."/>
            <person name="Shu S."/>
            <person name="Lovell J.T."/>
            <person name="Sreedasyam A."/>
            <person name="Maumus F."/>
            <person name="Tiley G.P."/>
            <person name="Fernandez-Pozo N."/>
            <person name="Barry K."/>
            <person name="Chen C."/>
            <person name="Wang M."/>
            <person name="Lipzen A."/>
            <person name="Daum C."/>
            <person name="Saski C.A."/>
            <person name="Payton A.C."/>
            <person name="Mcbreen J.C."/>
            <person name="Conrad R.E."/>
            <person name="Kollar L.M."/>
            <person name="Olsson S."/>
            <person name="Huttunen S."/>
            <person name="Landis J.B."/>
            <person name="Wickett N.J."/>
            <person name="Johnson M.G."/>
            <person name="Rensing S.A."/>
            <person name="Grimwood J."/>
            <person name="Schmutz J."/>
            <person name="Mcdaniel S.F."/>
        </authorList>
    </citation>
    <scope>NUCLEOTIDE SEQUENCE</scope>
    <source>
        <strain evidence="4">R40</strain>
    </source>
</reference>
<comment type="caution">
    <text evidence="4">The sequence shown here is derived from an EMBL/GenBank/DDBJ whole genome shotgun (WGS) entry which is preliminary data.</text>
</comment>
<feature type="domain" description="RING-type" evidence="2">
    <location>
        <begin position="218"/>
        <end position="256"/>
    </location>
</feature>
<accession>A0A8T0IDG9</accession>
<dbReference type="InterPro" id="IPR013083">
    <property type="entry name" value="Znf_RING/FYVE/PHD"/>
</dbReference>
<protein>
    <recommendedName>
        <fullName evidence="6">RING-type domain-containing protein</fullName>
    </recommendedName>
</protein>
<sequence>MAVHFKFTASQQFDFIPVAGDSIALQQFKDELFDLKFRPALEKRKRKVKEAFDFRVFDEETKEEILGASSKIRRHSRVLVKRVPAYVITEVEVQQALQSLQAREISNHCESGSSCIDDGFGEDVYSTSSVSCVTSERDSSGNSASISNCTTSSLSKEVHETSFVVSADRKVVRPRVLQARRRERMVKDLGSKFEVAREVRLKSPLMLRKVEIPLEFTCSLCNDSMKEPVLVRCCGASFCKKCVTDAFVVHKKCPSCGSPKCQDLDFLPNPALKDCIDKFQRKQ</sequence>
<dbReference type="InterPro" id="IPR014891">
    <property type="entry name" value="DWNN_domain"/>
</dbReference>
<dbReference type="SUPFAM" id="SSF57850">
    <property type="entry name" value="RING/U-box"/>
    <property type="match status" value="1"/>
</dbReference>
<evidence type="ECO:0000313" key="5">
    <source>
        <dbReference type="Proteomes" id="UP000822688"/>
    </source>
</evidence>
<dbReference type="AlphaFoldDB" id="A0A8T0IDG9"/>
<dbReference type="InterPro" id="IPR001841">
    <property type="entry name" value="Znf_RING"/>
</dbReference>
<gene>
    <name evidence="4" type="ORF">KC19_4G213100</name>
</gene>
<evidence type="ECO:0000259" key="2">
    <source>
        <dbReference type="PROSITE" id="PS50089"/>
    </source>
</evidence>
<dbReference type="Proteomes" id="UP000822688">
    <property type="component" value="Chromosome 4"/>
</dbReference>
<keyword evidence="1" id="KW-0863">Zinc-finger</keyword>
<dbReference type="PROSITE" id="PS51282">
    <property type="entry name" value="DWNN"/>
    <property type="match status" value="1"/>
</dbReference>
<dbReference type="SMART" id="SM01180">
    <property type="entry name" value="DWNN"/>
    <property type="match status" value="1"/>
</dbReference>
<evidence type="ECO:0000259" key="3">
    <source>
        <dbReference type="PROSITE" id="PS51282"/>
    </source>
</evidence>
<keyword evidence="5" id="KW-1185">Reference proteome</keyword>
<dbReference type="Gene3D" id="3.10.20.90">
    <property type="entry name" value="Phosphatidylinositol 3-kinase Catalytic Subunit, Chain A, domain 1"/>
    <property type="match status" value="1"/>
</dbReference>
<evidence type="ECO:0000256" key="1">
    <source>
        <dbReference type="PROSITE-ProRule" id="PRU00175"/>
    </source>
</evidence>
<keyword evidence="1" id="KW-0479">Metal-binding</keyword>
<evidence type="ECO:0000313" key="4">
    <source>
        <dbReference type="EMBL" id="KAG0580957.1"/>
    </source>
</evidence>
<feature type="domain" description="DWNN" evidence="3">
    <location>
        <begin position="3"/>
        <end position="84"/>
    </location>
</feature>
<dbReference type="EMBL" id="CM026424">
    <property type="protein sequence ID" value="KAG0580957.1"/>
    <property type="molecule type" value="Genomic_DNA"/>
</dbReference>
<dbReference type="Pfam" id="PF08783">
    <property type="entry name" value="DWNN"/>
    <property type="match status" value="1"/>
</dbReference>
<dbReference type="PROSITE" id="PS50089">
    <property type="entry name" value="ZF_RING_2"/>
    <property type="match status" value="1"/>
</dbReference>
<evidence type="ECO:0008006" key="6">
    <source>
        <dbReference type="Google" id="ProtNLM"/>
    </source>
</evidence>
<dbReference type="GO" id="GO:0008270">
    <property type="term" value="F:zinc ion binding"/>
    <property type="evidence" value="ECO:0007669"/>
    <property type="project" value="UniProtKB-KW"/>
</dbReference>
<keyword evidence="1" id="KW-0862">Zinc</keyword>
<dbReference type="Gene3D" id="3.30.40.10">
    <property type="entry name" value="Zinc/RING finger domain, C3HC4 (zinc finger)"/>
    <property type="match status" value="1"/>
</dbReference>
<name>A0A8T0IDG9_CERPU</name>